<name>A0A8X6QNR0_NEPPI</name>
<gene>
    <name evidence="1" type="ORF">NPIL_9921</name>
</gene>
<accession>A0A8X6QNR0</accession>
<comment type="caution">
    <text evidence="1">The sequence shown here is derived from an EMBL/GenBank/DDBJ whole genome shotgun (WGS) entry which is preliminary data.</text>
</comment>
<reference evidence="1" key="1">
    <citation type="submission" date="2020-08" db="EMBL/GenBank/DDBJ databases">
        <title>Multicomponent nature underlies the extraordinary mechanical properties of spider dragline silk.</title>
        <authorList>
            <person name="Kono N."/>
            <person name="Nakamura H."/>
            <person name="Mori M."/>
            <person name="Yoshida Y."/>
            <person name="Ohtoshi R."/>
            <person name="Malay A.D."/>
            <person name="Moran D.A.P."/>
            <person name="Tomita M."/>
            <person name="Numata K."/>
            <person name="Arakawa K."/>
        </authorList>
    </citation>
    <scope>NUCLEOTIDE SEQUENCE</scope>
</reference>
<dbReference type="Proteomes" id="UP000887013">
    <property type="component" value="Unassembled WGS sequence"/>
</dbReference>
<evidence type="ECO:0000313" key="1">
    <source>
        <dbReference type="EMBL" id="GFU29037.1"/>
    </source>
</evidence>
<evidence type="ECO:0000313" key="2">
    <source>
        <dbReference type="Proteomes" id="UP000887013"/>
    </source>
</evidence>
<keyword evidence="2" id="KW-1185">Reference proteome</keyword>
<protein>
    <submittedName>
        <fullName evidence="1">Uncharacterized protein</fullName>
    </submittedName>
</protein>
<dbReference type="EMBL" id="BMAW01082406">
    <property type="protein sequence ID" value="GFU29037.1"/>
    <property type="molecule type" value="Genomic_DNA"/>
</dbReference>
<organism evidence="1 2">
    <name type="scientific">Nephila pilipes</name>
    <name type="common">Giant wood spider</name>
    <name type="synonym">Nephila maculata</name>
    <dbReference type="NCBI Taxonomy" id="299642"/>
    <lineage>
        <taxon>Eukaryota</taxon>
        <taxon>Metazoa</taxon>
        <taxon>Ecdysozoa</taxon>
        <taxon>Arthropoda</taxon>
        <taxon>Chelicerata</taxon>
        <taxon>Arachnida</taxon>
        <taxon>Araneae</taxon>
        <taxon>Araneomorphae</taxon>
        <taxon>Entelegynae</taxon>
        <taxon>Araneoidea</taxon>
        <taxon>Nephilidae</taxon>
        <taxon>Nephila</taxon>
    </lineage>
</organism>
<sequence>MELLTEEFSIRQKIDSKRKTIKYSNTTTYMKEKLLNEEAQFIKNEERRKIILSEFRRLSPYPYPSANIIILPYLNQTMLKGAQER</sequence>
<proteinExistence type="predicted"/>
<dbReference type="AlphaFoldDB" id="A0A8X6QNR0"/>